<feature type="region of interest" description="Disordered" evidence="1">
    <location>
        <begin position="77"/>
        <end position="110"/>
    </location>
</feature>
<name>A0A1Y5Q5B9_9GAMM</name>
<gene>
    <name evidence="2" type="ORF">STPYR_11006</name>
</gene>
<dbReference type="AlphaFoldDB" id="A0A1Y5Q5B9"/>
<accession>A0A1Y5Q5B9</accession>
<evidence type="ECO:0000256" key="1">
    <source>
        <dbReference type="SAM" id="MobiDB-lite"/>
    </source>
</evidence>
<protein>
    <submittedName>
        <fullName evidence="2">Uncharacterized protein</fullName>
    </submittedName>
</protein>
<sequence>MGLSRQGPIATCVAPMPAQKNSGAVAWATAPLPYGDTAPEGASRGRINFALKPNDMLPLLVSAAVLWLLPPPHCTQYRSGELPVPTPNQESESWHKSSTPTSCRSMLSAT</sequence>
<organism evidence="2">
    <name type="scientific">uncultured Stenotrophomonas sp</name>
    <dbReference type="NCBI Taxonomy" id="165438"/>
    <lineage>
        <taxon>Bacteria</taxon>
        <taxon>Pseudomonadati</taxon>
        <taxon>Pseudomonadota</taxon>
        <taxon>Gammaproteobacteria</taxon>
        <taxon>Lysobacterales</taxon>
        <taxon>Lysobacteraceae</taxon>
        <taxon>Stenotrophomonas</taxon>
        <taxon>environmental samples</taxon>
    </lineage>
</organism>
<evidence type="ECO:0000313" key="2">
    <source>
        <dbReference type="EMBL" id="SBV36076.1"/>
    </source>
</evidence>
<reference evidence="2" key="1">
    <citation type="submission" date="2016-03" db="EMBL/GenBank/DDBJ databases">
        <authorList>
            <person name="Ploux O."/>
        </authorList>
    </citation>
    <scope>NUCLEOTIDE SEQUENCE</scope>
    <source>
        <strain evidence="2">UC10</strain>
    </source>
</reference>
<dbReference type="EMBL" id="FLTS01000001">
    <property type="protein sequence ID" value="SBV36076.1"/>
    <property type="molecule type" value="Genomic_DNA"/>
</dbReference>
<proteinExistence type="predicted"/>
<feature type="compositionally biased region" description="Polar residues" evidence="1">
    <location>
        <begin position="87"/>
        <end position="110"/>
    </location>
</feature>